<dbReference type="EMBL" id="AP025591">
    <property type="protein sequence ID" value="BDG01420.1"/>
    <property type="molecule type" value="Genomic_DNA"/>
</dbReference>
<dbReference type="InterPro" id="IPR050490">
    <property type="entry name" value="Bact_solute-bd_prot1"/>
</dbReference>
<evidence type="ECO:0000256" key="2">
    <source>
        <dbReference type="ARBA" id="ARBA00008520"/>
    </source>
</evidence>
<evidence type="ECO:0000313" key="6">
    <source>
        <dbReference type="Proteomes" id="UP001162891"/>
    </source>
</evidence>
<dbReference type="InterPro" id="IPR006059">
    <property type="entry name" value="SBP"/>
</dbReference>
<dbReference type="Pfam" id="PF01547">
    <property type="entry name" value="SBP_bac_1"/>
    <property type="match status" value="1"/>
</dbReference>
<evidence type="ECO:0000256" key="3">
    <source>
        <dbReference type="ARBA" id="ARBA00022448"/>
    </source>
</evidence>
<gene>
    <name evidence="5" type="ORF">AMOR_04160</name>
</gene>
<evidence type="ECO:0000256" key="4">
    <source>
        <dbReference type="ARBA" id="ARBA00022729"/>
    </source>
</evidence>
<keyword evidence="6" id="KW-1185">Reference proteome</keyword>
<sequence length="477" mass="53544">MSNRKKDLIKAYYEKKMGRRELFERMAKLGIGAVATSVLLNSFATDALAAGGPDFKKFKGKSLKLLLNKHPYVDAMLKNLENFKTLTGLNVTYDIFPEDVYFDKVTTALAGRSTQYDALMTGAYQTWKYGPARQIVDMNEYLKDPKYTSDTYNWNDVTENLRKSTAWDGKAGSELGGPGSKQWAIPWGFEINNVAYNKTVFDQLKMTPPTNLPDMIEKAAKISQGGKMYGVGVRGSRSWATIHPGFLSAYTNYGQKDFVVKNGKLTPAMNTPESKTFHKMWVDMIRKGGPKNWPTYTWYEVGNDLGAGNSAMIFDADILGYFQNSGTKEAGHLAYLPFTPNPAASAPTPNVWIWSLAMSAFSKNKEAAWYFIQWASGTENTTFGAVNADLVDPVRDSVWKVPKFEARLEKSYPGYLNQFQKSIGQSRIYFTPQQLFPEFTTDWAAMLQQMYANQIPVDEGLDKLAQSLQGKLREVGI</sequence>
<proteinExistence type="inferred from homology"/>
<comment type="similarity">
    <text evidence="2">Belongs to the bacterial solute-binding protein 1 family.</text>
</comment>
<keyword evidence="4" id="KW-0732">Signal</keyword>
<dbReference type="SUPFAM" id="SSF53850">
    <property type="entry name" value="Periplasmic binding protein-like II"/>
    <property type="match status" value="1"/>
</dbReference>
<evidence type="ECO:0000256" key="1">
    <source>
        <dbReference type="ARBA" id="ARBA00004418"/>
    </source>
</evidence>
<comment type="subcellular location">
    <subcellularLocation>
        <location evidence="1">Periplasm</location>
    </subcellularLocation>
</comment>
<dbReference type="PANTHER" id="PTHR43649:SF34">
    <property type="entry name" value="ABC TRANSPORTER PERIPLASMIC-BINDING PROTEIN YCJN-RELATED"/>
    <property type="match status" value="1"/>
</dbReference>
<dbReference type="Proteomes" id="UP001162891">
    <property type="component" value="Chromosome"/>
</dbReference>
<organism evidence="5 6">
    <name type="scientific">Anaeromyxobacter oryzae</name>
    <dbReference type="NCBI Taxonomy" id="2918170"/>
    <lineage>
        <taxon>Bacteria</taxon>
        <taxon>Pseudomonadati</taxon>
        <taxon>Myxococcota</taxon>
        <taxon>Myxococcia</taxon>
        <taxon>Myxococcales</taxon>
        <taxon>Cystobacterineae</taxon>
        <taxon>Anaeromyxobacteraceae</taxon>
        <taxon>Anaeromyxobacter</taxon>
    </lineage>
</organism>
<dbReference type="RefSeq" id="WP_248357938.1">
    <property type="nucleotide sequence ID" value="NZ_AP025591.1"/>
</dbReference>
<dbReference type="Gene3D" id="3.40.190.10">
    <property type="entry name" value="Periplasmic binding protein-like II"/>
    <property type="match status" value="2"/>
</dbReference>
<reference evidence="6" key="1">
    <citation type="journal article" date="2022" name="Int. J. Syst. Evol. Microbiol.">
        <title>Anaeromyxobacter oryzae sp. nov., Anaeromyxobacter diazotrophicus sp. nov. and Anaeromyxobacter paludicola sp. nov., isolated from paddy soils.</title>
        <authorList>
            <person name="Itoh H."/>
            <person name="Xu Z."/>
            <person name="Mise K."/>
            <person name="Masuda Y."/>
            <person name="Ushijima N."/>
            <person name="Hayakawa C."/>
            <person name="Shiratori Y."/>
            <person name="Senoo K."/>
        </authorList>
    </citation>
    <scope>NUCLEOTIDE SEQUENCE [LARGE SCALE GENOMIC DNA]</scope>
    <source>
        <strain evidence="6">Red232</strain>
    </source>
</reference>
<name>A0ABM7WPN3_9BACT</name>
<protein>
    <submittedName>
        <fullName evidence="5">Sugar ABC transporter substrate-binding protein</fullName>
    </submittedName>
</protein>
<accession>A0ABM7WPN3</accession>
<evidence type="ECO:0000313" key="5">
    <source>
        <dbReference type="EMBL" id="BDG01420.1"/>
    </source>
</evidence>
<dbReference type="PANTHER" id="PTHR43649">
    <property type="entry name" value="ARABINOSE-BINDING PROTEIN-RELATED"/>
    <property type="match status" value="1"/>
</dbReference>
<keyword evidence="3" id="KW-0813">Transport</keyword>